<dbReference type="OrthoDB" id="9768837at2"/>
<comment type="caution">
    <text evidence="9">The sequence shown here is derived from an EMBL/GenBank/DDBJ whole genome shotgun (WGS) entry which is preliminary data.</text>
</comment>
<evidence type="ECO:0000256" key="2">
    <source>
        <dbReference type="ARBA" id="ARBA00022475"/>
    </source>
</evidence>
<sequence length="414" mass="46182">MRKFAATFKLTYFKKLKARSFIVSTLIMMLIITGAANFDKIIKQFDGGSENVAIVTQDNTLYQQVKEQMATINKDVHYEKLSEDEAKKQIKQEKIDQAYVIHEDKQHALTGTILSTSSPSDSDKGTLQAILTQLQTQKIAQDLGLQGDDLQRLQSQSQIDNTIIQKAGQENSSASEDEQDFAKIIAMLGTFLMFFIVFNYAQQIATEVATEKTSRVSEMIITSVKPTTHIMAKIAGVLALAFTQIVILALTFVANYIIFDLQSMFGSVNLTLTSHLTRLIVFGVIFLILGILSFVILAAILGNLTARIEDLAQSLMPMTFLILAAFYAGYFGSFNPDNVFIHIMSYVPFFSPFVTFSRLALTTTPTFEAIIAVIIHIVLIGVLLFLAAKSYKNAVLSFEKGWKNVLKRAFQREQ</sequence>
<evidence type="ECO:0000256" key="3">
    <source>
        <dbReference type="ARBA" id="ARBA00022692"/>
    </source>
</evidence>
<reference evidence="12" key="3">
    <citation type="journal article" date="2018" name="Vet. Microbiol.">
        <title>Molecular epidemiology of methicillin-resistant staphylococci amongst veterinary personnel, personnel-owned pets, patients and the hospital environment of two companion animal veterinary hospitals.</title>
        <authorList>
            <person name="Worthing K.A."/>
            <person name="Brown J."/>
            <person name="Gerber L."/>
            <person name="Abraham S."/>
            <person name="Trott D."/>
            <person name="Norris J.M."/>
        </authorList>
    </citation>
    <scope>NUCLEOTIDE SEQUENCE [LARGE SCALE GENOMIC DNA]</scope>
    <source>
        <strain evidence="12">ST496-2</strain>
    </source>
</reference>
<feature type="domain" description="ABC-2 type transporter transmembrane" evidence="7">
    <location>
        <begin position="19"/>
        <end position="388"/>
    </location>
</feature>
<dbReference type="Proteomes" id="UP000246351">
    <property type="component" value="Unassembled WGS sequence"/>
</dbReference>
<reference evidence="8 13" key="4">
    <citation type="submission" date="2018-11" db="EMBL/GenBank/DDBJ databases">
        <authorList>
            <consortium name="Veterinary Laboratory Investigation and Response Network"/>
        </authorList>
    </citation>
    <scope>NUCLEOTIDE SEQUENCE [LARGE SCALE GENOMIC DNA]</scope>
    <source>
        <strain evidence="8 13">SPSE-18-VL-LA-PA-Ryan-0021</strain>
    </source>
</reference>
<evidence type="ECO:0000256" key="1">
    <source>
        <dbReference type="ARBA" id="ARBA00004651"/>
    </source>
</evidence>
<keyword evidence="4 6" id="KW-1133">Transmembrane helix</keyword>
<dbReference type="GO" id="GO:0005886">
    <property type="term" value="C:plasma membrane"/>
    <property type="evidence" value="ECO:0007669"/>
    <property type="project" value="UniProtKB-SubCell"/>
</dbReference>
<feature type="transmembrane region" description="Helical" evidence="6">
    <location>
        <begin position="369"/>
        <end position="388"/>
    </location>
</feature>
<evidence type="ECO:0000256" key="4">
    <source>
        <dbReference type="ARBA" id="ARBA00022989"/>
    </source>
</evidence>
<protein>
    <submittedName>
        <fullName evidence="9">ABC transporter permease</fullName>
    </submittedName>
</protein>
<keyword evidence="5 6" id="KW-0472">Membrane</keyword>
<dbReference type="Proteomes" id="UP000256409">
    <property type="component" value="Unassembled WGS sequence"/>
</dbReference>
<proteinExistence type="predicted"/>
<dbReference type="EMBL" id="QQPC01000039">
    <property type="protein sequence ID" value="REA81649.1"/>
    <property type="molecule type" value="Genomic_DNA"/>
</dbReference>
<evidence type="ECO:0000313" key="9">
    <source>
        <dbReference type="EMBL" id="PWZ99536.1"/>
    </source>
</evidence>
<evidence type="ECO:0000313" key="10">
    <source>
        <dbReference type="EMBL" id="REA81649.1"/>
    </source>
</evidence>
<feature type="transmembrane region" description="Helical" evidence="6">
    <location>
        <begin position="21"/>
        <end position="38"/>
    </location>
</feature>
<keyword evidence="2" id="KW-1003">Cell membrane</keyword>
<feature type="transmembrane region" description="Helical" evidence="6">
    <location>
        <begin position="339"/>
        <end position="357"/>
    </location>
</feature>
<keyword evidence="3 6" id="KW-0812">Transmembrane</keyword>
<evidence type="ECO:0000256" key="6">
    <source>
        <dbReference type="SAM" id="Phobius"/>
    </source>
</evidence>
<evidence type="ECO:0000313" key="12">
    <source>
        <dbReference type="Proteomes" id="UP000256409"/>
    </source>
</evidence>
<dbReference type="RefSeq" id="WP_014613122.1">
    <property type="nucleotide sequence ID" value="NZ_AP019372.1"/>
</dbReference>
<dbReference type="PANTHER" id="PTHR30294">
    <property type="entry name" value="MEMBRANE COMPONENT OF ABC TRANSPORTER YHHJ-RELATED"/>
    <property type="match status" value="1"/>
</dbReference>
<feature type="transmembrane region" description="Helical" evidence="6">
    <location>
        <begin position="234"/>
        <end position="259"/>
    </location>
</feature>
<reference evidence="10" key="2">
    <citation type="journal article" date="2018" name="Vet. Microbiol.">
        <title>Methicillin-resistant staphylococci amongst veterinary personnel, personnel-owned pets, patients and the hospital environment of two small animal veterinary hospitals.</title>
        <authorList>
            <person name="Worthing K.A."/>
            <person name="Brown J."/>
            <person name="Gerber L."/>
            <person name="Abraham S."/>
            <person name="Trott D."/>
            <person name="Norris J.M."/>
        </authorList>
    </citation>
    <scope>NUCLEOTIDE SEQUENCE</scope>
    <source>
        <strain evidence="10">ST496-2</strain>
    </source>
</reference>
<evidence type="ECO:0000259" key="7">
    <source>
        <dbReference type="Pfam" id="PF12698"/>
    </source>
</evidence>
<dbReference type="EMBL" id="AAXKXX010000002">
    <property type="protein sequence ID" value="EGQ4384053.1"/>
    <property type="molecule type" value="Genomic_DNA"/>
</dbReference>
<evidence type="ECO:0000313" key="11">
    <source>
        <dbReference type="Proteomes" id="UP000246351"/>
    </source>
</evidence>
<keyword evidence="13" id="KW-1185">Reference proteome</keyword>
<feature type="transmembrane region" description="Helical" evidence="6">
    <location>
        <begin position="314"/>
        <end position="333"/>
    </location>
</feature>
<feature type="transmembrane region" description="Helical" evidence="6">
    <location>
        <begin position="279"/>
        <end position="302"/>
    </location>
</feature>
<dbReference type="Proteomes" id="UP000600220">
    <property type="component" value="Unassembled WGS sequence"/>
</dbReference>
<organism evidence="9 11">
    <name type="scientific">Staphylococcus pseudintermedius</name>
    <dbReference type="NCBI Taxonomy" id="283734"/>
    <lineage>
        <taxon>Bacteria</taxon>
        <taxon>Bacillati</taxon>
        <taxon>Bacillota</taxon>
        <taxon>Bacilli</taxon>
        <taxon>Bacillales</taxon>
        <taxon>Staphylococcaceae</taxon>
        <taxon>Staphylococcus</taxon>
        <taxon>Staphylococcus intermedius group</taxon>
    </lineage>
</organism>
<dbReference type="eggNOG" id="COG1668">
    <property type="taxonomic scope" value="Bacteria"/>
</dbReference>
<name>A0A166RR43_STAPS</name>
<evidence type="ECO:0000313" key="13">
    <source>
        <dbReference type="Proteomes" id="UP000600220"/>
    </source>
</evidence>
<dbReference type="InterPro" id="IPR051449">
    <property type="entry name" value="ABC-2_transporter_component"/>
</dbReference>
<feature type="transmembrane region" description="Helical" evidence="6">
    <location>
        <begin position="181"/>
        <end position="201"/>
    </location>
</feature>
<dbReference type="Pfam" id="PF12698">
    <property type="entry name" value="ABC2_membrane_3"/>
    <property type="match status" value="1"/>
</dbReference>
<dbReference type="InterPro" id="IPR013525">
    <property type="entry name" value="ABC2_TM"/>
</dbReference>
<evidence type="ECO:0000313" key="8">
    <source>
        <dbReference type="EMBL" id="EGQ4384053.1"/>
    </source>
</evidence>
<dbReference type="GeneID" id="93823672"/>
<dbReference type="STRING" id="937773.SPSINT_2003"/>
<dbReference type="PANTHER" id="PTHR30294:SF29">
    <property type="entry name" value="MULTIDRUG ABC TRANSPORTER PERMEASE YBHS-RELATED"/>
    <property type="match status" value="1"/>
</dbReference>
<evidence type="ECO:0000256" key="5">
    <source>
        <dbReference type="ARBA" id="ARBA00023136"/>
    </source>
</evidence>
<dbReference type="AlphaFoldDB" id="A0A166RR43"/>
<accession>A0A166RR43</accession>
<dbReference type="EMBL" id="QEIV01000161">
    <property type="protein sequence ID" value="PWZ99536.1"/>
    <property type="molecule type" value="Genomic_DNA"/>
</dbReference>
<gene>
    <name evidence="9" type="ORF">DD924_02150</name>
    <name evidence="10" type="ORF">DV961_07090</name>
    <name evidence="8" type="ORF">EGV54_02935</name>
</gene>
<dbReference type="GO" id="GO:0140359">
    <property type="term" value="F:ABC-type transporter activity"/>
    <property type="evidence" value="ECO:0007669"/>
    <property type="project" value="InterPro"/>
</dbReference>
<reference evidence="9 11" key="1">
    <citation type="journal article" date="2018" name="Vet. Microbiol.">
        <title>Clonal diversity and geographic distribution of methicillin-resistant Staphylococcus pseudintermedius from Australian animals: Discovery of novel sequence types.</title>
        <authorList>
            <person name="Worthing K.A."/>
            <person name="Abraham S."/>
            <person name="Coombs G.W."/>
            <person name="Pang S."/>
            <person name="Saputra S."/>
            <person name="Jordan D."/>
            <person name="Trott D.J."/>
            <person name="Norris J.M."/>
        </authorList>
    </citation>
    <scope>NUCLEOTIDE SEQUENCE [LARGE SCALE GENOMIC DNA]</scope>
    <source>
        <strain evidence="9 11">ST71 3</strain>
    </source>
</reference>
<comment type="subcellular location">
    <subcellularLocation>
        <location evidence="1">Cell membrane</location>
        <topology evidence="1">Multi-pass membrane protein</topology>
    </subcellularLocation>
</comment>